<name>A0AAV4CJ67_9GAST</name>
<dbReference type="Pfam" id="PF08064">
    <property type="entry name" value="UME"/>
    <property type="match status" value="1"/>
</dbReference>
<keyword evidence="3" id="KW-1185">Reference proteome</keyword>
<evidence type="ECO:0000259" key="1">
    <source>
        <dbReference type="SMART" id="SM00802"/>
    </source>
</evidence>
<comment type="caution">
    <text evidence="2">The sequence shown here is derived from an EMBL/GenBank/DDBJ whole genome shotgun (WGS) entry which is preliminary data.</text>
</comment>
<dbReference type="EMBL" id="BLXT01006411">
    <property type="protein sequence ID" value="GFO31552.1"/>
    <property type="molecule type" value="Genomic_DNA"/>
</dbReference>
<gene>
    <name evidence="2" type="ORF">PoB_005805700</name>
</gene>
<dbReference type="AlphaFoldDB" id="A0AAV4CJ67"/>
<dbReference type="Gene3D" id="1.25.10.10">
    <property type="entry name" value="Leucine-rich Repeat Variant"/>
    <property type="match status" value="1"/>
</dbReference>
<protein>
    <submittedName>
        <fullName evidence="2">Serine/threonine-protein kinase atr</fullName>
    </submittedName>
</protein>
<dbReference type="InterPro" id="IPR011989">
    <property type="entry name" value="ARM-like"/>
</dbReference>
<dbReference type="GO" id="GO:0004674">
    <property type="term" value="F:protein serine/threonine kinase activity"/>
    <property type="evidence" value="ECO:0007669"/>
    <property type="project" value="InterPro"/>
</dbReference>
<accession>A0AAV4CJ67</accession>
<proteinExistence type="predicted"/>
<organism evidence="2 3">
    <name type="scientific">Plakobranchus ocellatus</name>
    <dbReference type="NCBI Taxonomy" id="259542"/>
    <lineage>
        <taxon>Eukaryota</taxon>
        <taxon>Metazoa</taxon>
        <taxon>Spiralia</taxon>
        <taxon>Lophotrochozoa</taxon>
        <taxon>Mollusca</taxon>
        <taxon>Gastropoda</taxon>
        <taxon>Heterobranchia</taxon>
        <taxon>Euthyneura</taxon>
        <taxon>Panpulmonata</taxon>
        <taxon>Sacoglossa</taxon>
        <taxon>Placobranchoidea</taxon>
        <taxon>Plakobranchidae</taxon>
        <taxon>Plakobranchus</taxon>
    </lineage>
</organism>
<dbReference type="InterPro" id="IPR016024">
    <property type="entry name" value="ARM-type_fold"/>
</dbReference>
<dbReference type="SUPFAM" id="SSF48371">
    <property type="entry name" value="ARM repeat"/>
    <property type="match status" value="1"/>
</dbReference>
<reference evidence="2 3" key="1">
    <citation type="journal article" date="2021" name="Elife">
        <title>Chloroplast acquisition without the gene transfer in kleptoplastic sea slugs, Plakobranchus ocellatus.</title>
        <authorList>
            <person name="Maeda T."/>
            <person name="Takahashi S."/>
            <person name="Yoshida T."/>
            <person name="Shimamura S."/>
            <person name="Takaki Y."/>
            <person name="Nagai Y."/>
            <person name="Toyoda A."/>
            <person name="Suzuki Y."/>
            <person name="Arimoto A."/>
            <person name="Ishii H."/>
            <person name="Satoh N."/>
            <person name="Nishiyama T."/>
            <person name="Hasebe M."/>
            <person name="Maruyama T."/>
            <person name="Minagawa J."/>
            <person name="Obokata J."/>
            <person name="Shigenobu S."/>
        </authorList>
    </citation>
    <scope>NUCLEOTIDE SEQUENCE [LARGE SCALE GENOMIC DNA]</scope>
</reference>
<keyword evidence="2" id="KW-0808">Transferase</keyword>
<keyword evidence="2" id="KW-0418">Kinase</keyword>
<dbReference type="InterPro" id="IPR012993">
    <property type="entry name" value="UME"/>
</dbReference>
<evidence type="ECO:0000313" key="3">
    <source>
        <dbReference type="Proteomes" id="UP000735302"/>
    </source>
</evidence>
<sequence>MLRHVLNSIQESLLDKEQNPINQFLDDSRTVKDKQIPSILGTFLPVLELSGHTDPSVRKSLLGSLCFICDFLNFESAQEKKIIFSCLDALEDQDIDVREQSSNIISHIVKKGNGQVKSSSNAIDSLVWKKLDAVSLKAHNENNWVLLETHLHAIGHFGRHVEGELLEAAIIRLLESRLNRQVKLAAVASEELQSIAIYKNESLQGIYARHKQGVCKFLVEALYTDQMNLDGANVKSILANIASTLEAEDVKSLLQGGEKYILPYLVSKASSQASKLIKVIANLQSSSNIRRSMLMNNTKYIFSYLVRSCQKEEMEKALLYLQAETDFSLGNLLRLDFQRVHNELLLHLSTHYQQVFNGLKTLAAHDEQYKGSKNIDTTEHMALYLEPRLLGVLAFFDAQLMNSNIIIQDKELALKSVISIIRLMGSKHITSIRHKVMNTLRLGLNFREPSFVEISCKAWSCFVRSIELPLLGPMMSQIVATLLPLLQVLPEQVAQIINYMIVENQEETHKHCQEIYFLPDIPELTEANAVLKRMGDSSASNTDLKATLSRSIKGILHESVDVRAHALSKLRKTLKGRWAERLVTKRSDFQNAVRKATSRLGLP</sequence>
<feature type="domain" description="UME" evidence="1">
    <location>
        <begin position="381"/>
        <end position="488"/>
    </location>
</feature>
<dbReference type="Proteomes" id="UP000735302">
    <property type="component" value="Unassembled WGS sequence"/>
</dbReference>
<evidence type="ECO:0000313" key="2">
    <source>
        <dbReference type="EMBL" id="GFO31552.1"/>
    </source>
</evidence>
<dbReference type="SMART" id="SM00802">
    <property type="entry name" value="UME"/>
    <property type="match status" value="1"/>
</dbReference>